<dbReference type="PANTHER" id="PTHR47354:SF5">
    <property type="entry name" value="PROTEIN RFBI"/>
    <property type="match status" value="1"/>
</dbReference>
<dbReference type="InterPro" id="IPR039261">
    <property type="entry name" value="FNR_nucleotide-bd"/>
</dbReference>
<dbReference type="InterPro" id="IPR017927">
    <property type="entry name" value="FAD-bd_FR_type"/>
</dbReference>
<evidence type="ECO:0000313" key="5">
    <source>
        <dbReference type="EMBL" id="NEM06214.1"/>
    </source>
</evidence>
<evidence type="ECO:0000256" key="3">
    <source>
        <dbReference type="ARBA" id="ARBA00023014"/>
    </source>
</evidence>
<keyword evidence="2" id="KW-0408">Iron</keyword>
<evidence type="ECO:0000256" key="2">
    <source>
        <dbReference type="ARBA" id="ARBA00022714"/>
    </source>
</evidence>
<dbReference type="InterPro" id="IPR017938">
    <property type="entry name" value="Riboflavin_synthase-like_b-brl"/>
</dbReference>
<keyword evidence="2" id="KW-0479">Metal-binding</keyword>
<evidence type="ECO:0000259" key="4">
    <source>
        <dbReference type="PROSITE" id="PS51384"/>
    </source>
</evidence>
<accession>A0A6P0GG31</accession>
<name>A0A6P0GG31_9ACTN</name>
<dbReference type="RefSeq" id="WP_163476376.1">
    <property type="nucleotide sequence ID" value="NZ_JAAGWE010000014.1"/>
</dbReference>
<dbReference type="InterPro" id="IPR050415">
    <property type="entry name" value="MRET"/>
</dbReference>
<dbReference type="Pfam" id="PF00175">
    <property type="entry name" value="NAD_binding_1"/>
    <property type="match status" value="1"/>
</dbReference>
<dbReference type="Pfam" id="PF00970">
    <property type="entry name" value="FAD_binding_6"/>
    <property type="match status" value="1"/>
</dbReference>
<organism evidence="5 6">
    <name type="scientific">Geodermatophilus normandii</name>
    <dbReference type="NCBI Taxonomy" id="1137989"/>
    <lineage>
        <taxon>Bacteria</taxon>
        <taxon>Bacillati</taxon>
        <taxon>Actinomycetota</taxon>
        <taxon>Actinomycetes</taxon>
        <taxon>Geodermatophilales</taxon>
        <taxon>Geodermatophilaceae</taxon>
        <taxon>Geodermatophilus</taxon>
    </lineage>
</organism>
<evidence type="ECO:0000313" key="6">
    <source>
        <dbReference type="Proteomes" id="UP000471126"/>
    </source>
</evidence>
<comment type="cofactor">
    <cofactor evidence="1">
        <name>FAD</name>
        <dbReference type="ChEBI" id="CHEBI:57692"/>
    </cofactor>
</comment>
<sequence>MARAAVQRRLTWLRARVLDNRAETPRVHRLVLDVPGWPGHLPGQHVDVRLTGEDGYTAERSYSLASPPEVPLLHLLVERLDDGEVSPYLTAEVRRDDAFELRGPIGGWFVWSVSADRADREAARRPVQLVAGGAGVSPFVAMLDHHRRLDSPTRMQLLYSARTEEEVLGRDVLGPETTVTLTRQAPDGWRGETGRIDADMLRRRTFAPAERPRTYVCGPTVFAEAMATALVELGHDPSAIRIERFGSSGESS</sequence>
<feature type="domain" description="FAD-binding FR-type" evidence="4">
    <location>
        <begin position="10"/>
        <end position="111"/>
    </location>
</feature>
<dbReference type="EMBL" id="JAAGWE010000014">
    <property type="protein sequence ID" value="NEM06214.1"/>
    <property type="molecule type" value="Genomic_DNA"/>
</dbReference>
<keyword evidence="2" id="KW-0001">2Fe-2S</keyword>
<dbReference type="PANTHER" id="PTHR47354">
    <property type="entry name" value="NADH OXIDOREDUCTASE HCR"/>
    <property type="match status" value="1"/>
</dbReference>
<reference evidence="5 6" key="1">
    <citation type="submission" date="2019-12" db="EMBL/GenBank/DDBJ databases">
        <title>WGS of CPCC 203550 I12A-02606.</title>
        <authorList>
            <person name="Jiang Z."/>
        </authorList>
    </citation>
    <scope>NUCLEOTIDE SEQUENCE [LARGE SCALE GENOMIC DNA]</scope>
    <source>
        <strain evidence="5 6">I12A-02606</strain>
    </source>
</reference>
<dbReference type="Proteomes" id="UP000471126">
    <property type="component" value="Unassembled WGS sequence"/>
</dbReference>
<dbReference type="InterPro" id="IPR001433">
    <property type="entry name" value="OxRdtase_FAD/NAD-bd"/>
</dbReference>
<dbReference type="PROSITE" id="PS51384">
    <property type="entry name" value="FAD_FR"/>
    <property type="match status" value="1"/>
</dbReference>
<comment type="caution">
    <text evidence="5">The sequence shown here is derived from an EMBL/GenBank/DDBJ whole genome shotgun (WGS) entry which is preliminary data.</text>
</comment>
<dbReference type="Gene3D" id="3.40.50.80">
    <property type="entry name" value="Nucleotide-binding domain of ferredoxin-NADP reductase (FNR) module"/>
    <property type="match status" value="1"/>
</dbReference>
<dbReference type="InterPro" id="IPR008333">
    <property type="entry name" value="Cbr1-like_FAD-bd_dom"/>
</dbReference>
<protein>
    <submittedName>
        <fullName evidence="5">Oxidoreductase</fullName>
    </submittedName>
</protein>
<dbReference type="AlphaFoldDB" id="A0A6P0GG31"/>
<gene>
    <name evidence="5" type="ORF">GCU54_09325</name>
</gene>
<dbReference type="GO" id="GO:0051537">
    <property type="term" value="F:2 iron, 2 sulfur cluster binding"/>
    <property type="evidence" value="ECO:0007669"/>
    <property type="project" value="UniProtKB-KW"/>
</dbReference>
<dbReference type="Gene3D" id="2.40.30.10">
    <property type="entry name" value="Translation factors"/>
    <property type="match status" value="1"/>
</dbReference>
<dbReference type="SUPFAM" id="SSF63380">
    <property type="entry name" value="Riboflavin synthase domain-like"/>
    <property type="match status" value="1"/>
</dbReference>
<keyword evidence="3" id="KW-0411">Iron-sulfur</keyword>
<dbReference type="GO" id="GO:0016491">
    <property type="term" value="F:oxidoreductase activity"/>
    <property type="evidence" value="ECO:0007669"/>
    <property type="project" value="InterPro"/>
</dbReference>
<dbReference type="SUPFAM" id="SSF52343">
    <property type="entry name" value="Ferredoxin reductase-like, C-terminal NADP-linked domain"/>
    <property type="match status" value="1"/>
</dbReference>
<proteinExistence type="predicted"/>
<evidence type="ECO:0000256" key="1">
    <source>
        <dbReference type="ARBA" id="ARBA00001974"/>
    </source>
</evidence>